<evidence type="ECO:0000256" key="1">
    <source>
        <dbReference type="SAM" id="MobiDB-lite"/>
    </source>
</evidence>
<organism evidence="2">
    <name type="scientific">Myoviridae sp. ctuJM17</name>
    <dbReference type="NCBI Taxonomy" id="2825200"/>
    <lineage>
        <taxon>Viruses</taxon>
        <taxon>Duplodnaviria</taxon>
        <taxon>Heunggongvirae</taxon>
        <taxon>Uroviricota</taxon>
        <taxon>Caudoviricetes</taxon>
    </lineage>
</organism>
<proteinExistence type="predicted"/>
<name>A0A8S5PII3_9CAUD</name>
<dbReference type="EMBL" id="BK015444">
    <property type="protein sequence ID" value="DAE07015.1"/>
    <property type="molecule type" value="Genomic_DNA"/>
</dbReference>
<evidence type="ECO:0000313" key="2">
    <source>
        <dbReference type="EMBL" id="DAE07015.1"/>
    </source>
</evidence>
<sequence length="30" mass="3529">MSLQTQNRPEKAQKRRPESRPIVTHTKTPL</sequence>
<feature type="region of interest" description="Disordered" evidence="1">
    <location>
        <begin position="1"/>
        <end position="30"/>
    </location>
</feature>
<protein>
    <submittedName>
        <fullName evidence="2">Uncharacterized protein</fullName>
    </submittedName>
</protein>
<feature type="compositionally biased region" description="Basic and acidic residues" evidence="1">
    <location>
        <begin position="8"/>
        <end position="19"/>
    </location>
</feature>
<reference evidence="2" key="1">
    <citation type="journal article" date="2021" name="Proc. Natl. Acad. Sci. U.S.A.">
        <title>A Catalog of Tens of Thousands of Viruses from Human Metagenomes Reveals Hidden Associations with Chronic Diseases.</title>
        <authorList>
            <person name="Tisza M.J."/>
            <person name="Buck C.B."/>
        </authorList>
    </citation>
    <scope>NUCLEOTIDE SEQUENCE</scope>
    <source>
        <strain evidence="2">CtuJM17</strain>
    </source>
</reference>
<accession>A0A8S5PII3</accession>